<reference evidence="2 3" key="1">
    <citation type="journal article" date="2017" name="Nature">
        <title>The Apostasia genome and the evolution of orchids.</title>
        <authorList>
            <person name="Zhang G.Q."/>
            <person name="Liu K.W."/>
            <person name="Li Z."/>
            <person name="Lohaus R."/>
            <person name="Hsiao Y.Y."/>
            <person name="Niu S.C."/>
            <person name="Wang J.Y."/>
            <person name="Lin Y.C."/>
            <person name="Xu Q."/>
            <person name="Chen L.J."/>
            <person name="Yoshida K."/>
            <person name="Fujiwara S."/>
            <person name="Wang Z.W."/>
            <person name="Zhang Y.Q."/>
            <person name="Mitsuda N."/>
            <person name="Wang M."/>
            <person name="Liu G.H."/>
            <person name="Pecoraro L."/>
            <person name="Huang H.X."/>
            <person name="Xiao X.J."/>
            <person name="Lin M."/>
            <person name="Wu X.Y."/>
            <person name="Wu W.L."/>
            <person name="Chen Y.Y."/>
            <person name="Chang S.B."/>
            <person name="Sakamoto S."/>
            <person name="Ohme-Takagi M."/>
            <person name="Yagi M."/>
            <person name="Zeng S.J."/>
            <person name="Shen C.Y."/>
            <person name="Yeh C.M."/>
            <person name="Luo Y.B."/>
            <person name="Tsai W.C."/>
            <person name="Van de Peer Y."/>
            <person name="Liu Z.J."/>
        </authorList>
    </citation>
    <scope>NUCLEOTIDE SEQUENCE [LARGE SCALE GENOMIC DNA]</scope>
    <source>
        <strain evidence="3">cv. Shenzhen</strain>
        <tissue evidence="2">Stem</tissue>
    </source>
</reference>
<name>A0A2I0B2F2_9ASPA</name>
<dbReference type="Pfam" id="PF12937">
    <property type="entry name" value="F-box-like"/>
    <property type="match status" value="1"/>
</dbReference>
<sequence length="278" mass="31784">MENGRTAWEEMDVDCLVNVFSRLGLHDLALSVPLVCKRWRAAAVDPLCWKKLDFRRLELVPWSRFPKLFILHYSLPFFSFSFLLRFAVHRSCKSATELRFPLKFTFIDDLIFASKKCLKVKHVALPVLSPSDEAQIPELVGKWRDLERLEMESKPSNLPEVVKKIGLHCSRFSELALSASSIKEDDATAIARHLPELKCLELNKSYVPKESLLIIANGCRHLEKLTVRECVGFHGDDSEIMAKVCGIRDFRSEGCKLYRDFDESFDLGGGFGFHGYVL</sequence>
<dbReference type="STRING" id="1088818.A0A2I0B2F2"/>
<accession>A0A2I0B2F2</accession>
<dbReference type="PANTHER" id="PTHR38926">
    <property type="entry name" value="F-BOX DOMAIN CONTAINING PROTEIN, EXPRESSED"/>
    <property type="match status" value="1"/>
</dbReference>
<dbReference type="InterPro" id="IPR001810">
    <property type="entry name" value="F-box_dom"/>
</dbReference>
<dbReference type="SUPFAM" id="SSF81383">
    <property type="entry name" value="F-box domain"/>
    <property type="match status" value="1"/>
</dbReference>
<evidence type="ECO:0000259" key="1">
    <source>
        <dbReference type="Pfam" id="PF12937"/>
    </source>
</evidence>
<protein>
    <submittedName>
        <fullName evidence="2">F-box/LRR-repeat protein</fullName>
    </submittedName>
</protein>
<dbReference type="Gene3D" id="1.20.1280.50">
    <property type="match status" value="1"/>
</dbReference>
<evidence type="ECO:0000313" key="2">
    <source>
        <dbReference type="EMBL" id="PKA61969.1"/>
    </source>
</evidence>
<dbReference type="OrthoDB" id="1929062at2759"/>
<feature type="domain" description="F-box" evidence="1">
    <location>
        <begin position="14"/>
        <end position="55"/>
    </location>
</feature>
<proteinExistence type="predicted"/>
<dbReference type="PANTHER" id="PTHR38926:SF5">
    <property type="entry name" value="F-BOX AND LEUCINE-RICH REPEAT PROTEIN 6"/>
    <property type="match status" value="1"/>
</dbReference>
<evidence type="ECO:0000313" key="3">
    <source>
        <dbReference type="Proteomes" id="UP000236161"/>
    </source>
</evidence>
<keyword evidence="3" id="KW-1185">Reference proteome</keyword>
<dbReference type="InterPro" id="IPR036047">
    <property type="entry name" value="F-box-like_dom_sf"/>
</dbReference>
<dbReference type="SUPFAM" id="SSF52047">
    <property type="entry name" value="RNI-like"/>
    <property type="match status" value="1"/>
</dbReference>
<dbReference type="Proteomes" id="UP000236161">
    <property type="component" value="Unassembled WGS sequence"/>
</dbReference>
<organism evidence="2 3">
    <name type="scientific">Apostasia shenzhenica</name>
    <dbReference type="NCBI Taxonomy" id="1088818"/>
    <lineage>
        <taxon>Eukaryota</taxon>
        <taxon>Viridiplantae</taxon>
        <taxon>Streptophyta</taxon>
        <taxon>Embryophyta</taxon>
        <taxon>Tracheophyta</taxon>
        <taxon>Spermatophyta</taxon>
        <taxon>Magnoliopsida</taxon>
        <taxon>Liliopsida</taxon>
        <taxon>Asparagales</taxon>
        <taxon>Orchidaceae</taxon>
        <taxon>Apostasioideae</taxon>
        <taxon>Apostasia</taxon>
    </lineage>
</organism>
<gene>
    <name evidence="2" type="ORF">AXF42_Ash019175</name>
</gene>
<dbReference type="AlphaFoldDB" id="A0A2I0B2F2"/>
<dbReference type="Gene3D" id="3.80.10.10">
    <property type="entry name" value="Ribonuclease Inhibitor"/>
    <property type="match status" value="1"/>
</dbReference>
<dbReference type="InterPro" id="IPR032675">
    <property type="entry name" value="LRR_dom_sf"/>
</dbReference>
<dbReference type="EMBL" id="KZ451922">
    <property type="protein sequence ID" value="PKA61969.1"/>
    <property type="molecule type" value="Genomic_DNA"/>
</dbReference>